<keyword evidence="2" id="KW-1185">Reference proteome</keyword>
<name>A0ABS8VPU1_DATST</name>
<protein>
    <submittedName>
        <fullName evidence="1">Uncharacterized protein</fullName>
    </submittedName>
</protein>
<evidence type="ECO:0000313" key="2">
    <source>
        <dbReference type="Proteomes" id="UP000823775"/>
    </source>
</evidence>
<comment type="caution">
    <text evidence="1">The sequence shown here is derived from an EMBL/GenBank/DDBJ whole genome shotgun (WGS) entry which is preliminary data.</text>
</comment>
<accession>A0ABS8VPU1</accession>
<gene>
    <name evidence="1" type="ORF">HAX54_039443</name>
</gene>
<dbReference type="EMBL" id="JACEIK010005473">
    <property type="protein sequence ID" value="MCE0481583.1"/>
    <property type="molecule type" value="Genomic_DNA"/>
</dbReference>
<proteinExistence type="predicted"/>
<sequence length="172" mass="19236">MKGATEDAIAIAFVFPQAQSLSMSYSSSNVIMLTPRFPWFAKWHSSVSCSRIPKISTRYFHQNFKGLGREVFLQLAARIPVVLNLSNNLAKGLVHGQGIGFCVCLVLGMDYSAAERYTLRIGIYRECATIWGLLGYHQDDFMLNRQGCPVSADLGKCSEKCFEDGNREVVRK</sequence>
<evidence type="ECO:0000313" key="1">
    <source>
        <dbReference type="EMBL" id="MCE0481583.1"/>
    </source>
</evidence>
<feature type="non-terminal residue" evidence="1">
    <location>
        <position position="172"/>
    </location>
</feature>
<reference evidence="1 2" key="1">
    <citation type="journal article" date="2021" name="BMC Genomics">
        <title>Datura genome reveals duplications of psychoactive alkaloid biosynthetic genes and high mutation rate following tissue culture.</title>
        <authorList>
            <person name="Rajewski A."/>
            <person name="Carter-House D."/>
            <person name="Stajich J."/>
            <person name="Litt A."/>
        </authorList>
    </citation>
    <scope>NUCLEOTIDE SEQUENCE [LARGE SCALE GENOMIC DNA]</scope>
    <source>
        <strain evidence="1">AR-01</strain>
    </source>
</reference>
<organism evidence="1 2">
    <name type="scientific">Datura stramonium</name>
    <name type="common">Jimsonweed</name>
    <name type="synonym">Common thornapple</name>
    <dbReference type="NCBI Taxonomy" id="4076"/>
    <lineage>
        <taxon>Eukaryota</taxon>
        <taxon>Viridiplantae</taxon>
        <taxon>Streptophyta</taxon>
        <taxon>Embryophyta</taxon>
        <taxon>Tracheophyta</taxon>
        <taxon>Spermatophyta</taxon>
        <taxon>Magnoliopsida</taxon>
        <taxon>eudicotyledons</taxon>
        <taxon>Gunneridae</taxon>
        <taxon>Pentapetalae</taxon>
        <taxon>asterids</taxon>
        <taxon>lamiids</taxon>
        <taxon>Solanales</taxon>
        <taxon>Solanaceae</taxon>
        <taxon>Solanoideae</taxon>
        <taxon>Datureae</taxon>
        <taxon>Datura</taxon>
    </lineage>
</organism>
<dbReference type="Proteomes" id="UP000823775">
    <property type="component" value="Unassembled WGS sequence"/>
</dbReference>